<feature type="transmembrane region" description="Helical" evidence="7">
    <location>
        <begin position="256"/>
        <end position="279"/>
    </location>
</feature>
<dbReference type="PROSITE" id="PS50929">
    <property type="entry name" value="ABC_TM1F"/>
    <property type="match status" value="1"/>
</dbReference>
<organism evidence="10 11">
    <name type="scientific">Propioniferax innocua</name>
    <dbReference type="NCBI Taxonomy" id="1753"/>
    <lineage>
        <taxon>Bacteria</taxon>
        <taxon>Bacillati</taxon>
        <taxon>Actinomycetota</taxon>
        <taxon>Actinomycetes</taxon>
        <taxon>Propionibacteriales</taxon>
        <taxon>Propionibacteriaceae</taxon>
        <taxon>Propioniferax</taxon>
    </lineage>
</organism>
<dbReference type="NCBIfam" id="TIGR02857">
    <property type="entry name" value="CydD"/>
    <property type="match status" value="1"/>
</dbReference>
<proteinExistence type="predicted"/>
<keyword evidence="11" id="KW-1185">Reference proteome</keyword>
<sequence>MPGPIDPRLWSRASATKTYMVAGVAVGTVTSVVLVAQAWLLAKLISTAFHLQGLPGDLNAVLPGSENAAYPLGGLAPSLGALGGIIAIRAVLMWFNSWLAHRSAARVKSQLRTDIIAARLASPHDATLTTGQLVQVVTKGLDNLDGYFGRYLPQLALAITVPAVVGTAILVTDWESTLVVILTLPLIPLFMILIGLATQAKMDRSWRTQSRLGNHFNDLVVGLPTLQAFGRAAAQRKGLKINEGNHRAQTMSTLRVSFLSGGVLELVATYSVALVAVPIGLQLAFGHMDLMTGLFVLILVPEVYLPVRQVGVHYHDSVDGITAAEEAFAAIDAGSHPASQTDPADPSPANPSPAGIIFDAVTVGYSENTVLDRHSENTVLDRHSENTVLDEFCEHIAPGEVVALVGPSGCGKSTALHVLMGFLTPASGTVHAGGMSLGDPRWRRQFAWVGQTPGMINGTVADNVRLGDPDASDDALQNALLRAGAGDMALGHHVGDGGEGLSAGERRRVAIARALLRVDAGSDWMILDEPTAGLDADTEASVIETLRGSGTGVLVVTHRPAVMEAADRVITMERAEDRMSEVAR</sequence>
<dbReference type="InterPro" id="IPR003439">
    <property type="entry name" value="ABC_transporter-like_ATP-bd"/>
</dbReference>
<dbReference type="InterPro" id="IPR014216">
    <property type="entry name" value="ABC_transptr_CydD"/>
</dbReference>
<protein>
    <submittedName>
        <fullName evidence="10">ATP-binding cassette subfamily C protein CydD</fullName>
    </submittedName>
</protein>
<feature type="transmembrane region" description="Helical" evidence="7">
    <location>
        <begin position="177"/>
        <end position="197"/>
    </location>
</feature>
<dbReference type="InterPro" id="IPR027417">
    <property type="entry name" value="P-loop_NTPase"/>
</dbReference>
<evidence type="ECO:0000313" key="11">
    <source>
        <dbReference type="Proteomes" id="UP000316196"/>
    </source>
</evidence>
<keyword evidence="4 10" id="KW-0067">ATP-binding</keyword>
<dbReference type="CDD" id="cd18584">
    <property type="entry name" value="ABC_6TM_AarD_CydD"/>
    <property type="match status" value="1"/>
</dbReference>
<keyword evidence="5 7" id="KW-1133">Transmembrane helix</keyword>
<feature type="transmembrane region" description="Helical" evidence="7">
    <location>
        <begin position="79"/>
        <end position="99"/>
    </location>
</feature>
<dbReference type="GO" id="GO:0140359">
    <property type="term" value="F:ABC-type transporter activity"/>
    <property type="evidence" value="ECO:0007669"/>
    <property type="project" value="InterPro"/>
</dbReference>
<dbReference type="SMART" id="SM00382">
    <property type="entry name" value="AAA"/>
    <property type="match status" value="1"/>
</dbReference>
<feature type="transmembrane region" description="Helical" evidence="7">
    <location>
        <begin position="21"/>
        <end position="42"/>
    </location>
</feature>
<evidence type="ECO:0000256" key="6">
    <source>
        <dbReference type="ARBA" id="ARBA00023136"/>
    </source>
</evidence>
<dbReference type="Proteomes" id="UP000316196">
    <property type="component" value="Unassembled WGS sequence"/>
</dbReference>
<comment type="subcellular location">
    <subcellularLocation>
        <location evidence="1">Cell membrane</location>
        <topology evidence="1">Multi-pass membrane protein</topology>
    </subcellularLocation>
</comment>
<dbReference type="Pfam" id="PF00664">
    <property type="entry name" value="ABC_membrane"/>
    <property type="match status" value="1"/>
</dbReference>
<dbReference type="EMBL" id="VFOR01000001">
    <property type="protein sequence ID" value="TQL63457.1"/>
    <property type="molecule type" value="Genomic_DNA"/>
</dbReference>
<evidence type="ECO:0000256" key="4">
    <source>
        <dbReference type="ARBA" id="ARBA00022840"/>
    </source>
</evidence>
<dbReference type="PROSITE" id="PS00211">
    <property type="entry name" value="ABC_TRANSPORTER_1"/>
    <property type="match status" value="1"/>
</dbReference>
<evidence type="ECO:0000256" key="3">
    <source>
        <dbReference type="ARBA" id="ARBA00022741"/>
    </source>
</evidence>
<dbReference type="CDD" id="cd03228">
    <property type="entry name" value="ABCC_MRP_Like"/>
    <property type="match status" value="1"/>
</dbReference>
<evidence type="ECO:0000256" key="1">
    <source>
        <dbReference type="ARBA" id="ARBA00004651"/>
    </source>
</evidence>
<dbReference type="SUPFAM" id="SSF52540">
    <property type="entry name" value="P-loop containing nucleoside triphosphate hydrolases"/>
    <property type="match status" value="1"/>
</dbReference>
<dbReference type="Gene3D" id="3.40.50.300">
    <property type="entry name" value="P-loop containing nucleotide triphosphate hydrolases"/>
    <property type="match status" value="1"/>
</dbReference>
<dbReference type="OrthoDB" id="9806127at2"/>
<dbReference type="PANTHER" id="PTHR24221:SF590">
    <property type="entry name" value="COMPONENT LINKED WITH THE ASSEMBLY OF CYTOCHROME' TRANSPORT TRANSMEMBRANE ATP-BINDING PROTEIN ABC TRANSPORTER CYDD-RELATED"/>
    <property type="match status" value="1"/>
</dbReference>
<keyword evidence="6 7" id="KW-0472">Membrane</keyword>
<dbReference type="GO" id="GO:0016887">
    <property type="term" value="F:ATP hydrolysis activity"/>
    <property type="evidence" value="ECO:0007669"/>
    <property type="project" value="InterPro"/>
</dbReference>
<evidence type="ECO:0000256" key="7">
    <source>
        <dbReference type="SAM" id="Phobius"/>
    </source>
</evidence>
<gene>
    <name evidence="10" type="ORF">FB460_1271</name>
</gene>
<accession>A0A542ZT43</accession>
<name>A0A542ZT43_9ACTN</name>
<feature type="domain" description="ABC transporter" evidence="8">
    <location>
        <begin position="373"/>
        <end position="582"/>
    </location>
</feature>
<evidence type="ECO:0000313" key="10">
    <source>
        <dbReference type="EMBL" id="TQL63457.1"/>
    </source>
</evidence>
<feature type="domain" description="ABC transmembrane type-1" evidence="9">
    <location>
        <begin position="21"/>
        <end position="319"/>
    </location>
</feature>
<evidence type="ECO:0000256" key="2">
    <source>
        <dbReference type="ARBA" id="ARBA00022692"/>
    </source>
</evidence>
<evidence type="ECO:0000259" key="9">
    <source>
        <dbReference type="PROSITE" id="PS50929"/>
    </source>
</evidence>
<reference evidence="10 11" key="1">
    <citation type="submission" date="2019-06" db="EMBL/GenBank/DDBJ databases">
        <title>Sequencing the genomes of 1000 actinobacteria strains.</title>
        <authorList>
            <person name="Klenk H.-P."/>
        </authorList>
    </citation>
    <scope>NUCLEOTIDE SEQUENCE [LARGE SCALE GENOMIC DNA]</scope>
    <source>
        <strain evidence="10 11">DSM 8251</strain>
    </source>
</reference>
<dbReference type="PANTHER" id="PTHR24221">
    <property type="entry name" value="ATP-BINDING CASSETTE SUB-FAMILY B"/>
    <property type="match status" value="1"/>
</dbReference>
<dbReference type="InterPro" id="IPR017871">
    <property type="entry name" value="ABC_transporter-like_CS"/>
</dbReference>
<evidence type="ECO:0000259" key="8">
    <source>
        <dbReference type="PROSITE" id="PS50893"/>
    </source>
</evidence>
<dbReference type="InterPro" id="IPR003593">
    <property type="entry name" value="AAA+_ATPase"/>
</dbReference>
<feature type="transmembrane region" description="Helical" evidence="7">
    <location>
        <begin position="151"/>
        <end position="171"/>
    </location>
</feature>
<dbReference type="InterPro" id="IPR011527">
    <property type="entry name" value="ABC1_TM_dom"/>
</dbReference>
<dbReference type="InterPro" id="IPR039421">
    <property type="entry name" value="Type_1_exporter"/>
</dbReference>
<dbReference type="InterPro" id="IPR036640">
    <property type="entry name" value="ABC1_TM_sf"/>
</dbReference>
<dbReference type="GO" id="GO:0005886">
    <property type="term" value="C:plasma membrane"/>
    <property type="evidence" value="ECO:0007669"/>
    <property type="project" value="UniProtKB-SubCell"/>
</dbReference>
<keyword evidence="3" id="KW-0547">Nucleotide-binding</keyword>
<dbReference type="Pfam" id="PF00005">
    <property type="entry name" value="ABC_tran"/>
    <property type="match status" value="1"/>
</dbReference>
<evidence type="ECO:0000256" key="5">
    <source>
        <dbReference type="ARBA" id="ARBA00022989"/>
    </source>
</evidence>
<keyword evidence="2 7" id="KW-0812">Transmembrane</keyword>
<dbReference type="GO" id="GO:0042883">
    <property type="term" value="P:cysteine transport"/>
    <property type="evidence" value="ECO:0007669"/>
    <property type="project" value="InterPro"/>
</dbReference>
<dbReference type="AlphaFoldDB" id="A0A542ZT43"/>
<dbReference type="PROSITE" id="PS50893">
    <property type="entry name" value="ABC_TRANSPORTER_2"/>
    <property type="match status" value="1"/>
</dbReference>
<comment type="caution">
    <text evidence="10">The sequence shown here is derived from an EMBL/GenBank/DDBJ whole genome shotgun (WGS) entry which is preliminary data.</text>
</comment>
<dbReference type="SUPFAM" id="SSF90123">
    <property type="entry name" value="ABC transporter transmembrane region"/>
    <property type="match status" value="1"/>
</dbReference>
<dbReference type="Gene3D" id="1.20.1560.10">
    <property type="entry name" value="ABC transporter type 1, transmembrane domain"/>
    <property type="match status" value="1"/>
</dbReference>
<dbReference type="GO" id="GO:0005524">
    <property type="term" value="F:ATP binding"/>
    <property type="evidence" value="ECO:0007669"/>
    <property type="project" value="UniProtKB-KW"/>
</dbReference>